<sequence>MKRKPLTLLEKTLLSLIAGILLIMLSDLLLRYFFDISLEIGYLILPFAGIGLINLFVFFPRKKLLTGTLLAIIGGFVLISYNLTKDDTSGGSLIVNSEYSIRVTPHSYRIVKHYPFAEKVIGRKKTAIFFNPNSKMGFDSGYQTRLLRETSDSLYMEINSKTHRLDTVKKTSLWEKN</sequence>
<reference evidence="3" key="1">
    <citation type="journal article" date="2019" name="Int. J. Syst. Evol. Microbiol.">
        <title>The Global Catalogue of Microorganisms (GCM) 10K type strain sequencing project: providing services to taxonomists for standard genome sequencing and annotation.</title>
        <authorList>
            <consortium name="The Broad Institute Genomics Platform"/>
            <consortium name="The Broad Institute Genome Sequencing Center for Infectious Disease"/>
            <person name="Wu L."/>
            <person name="Ma J."/>
        </authorList>
    </citation>
    <scope>NUCLEOTIDE SEQUENCE [LARGE SCALE GENOMIC DNA]</scope>
    <source>
        <strain evidence="3">KCTC 52298</strain>
    </source>
</reference>
<keyword evidence="1" id="KW-1133">Transmembrane helix</keyword>
<feature type="transmembrane region" description="Helical" evidence="1">
    <location>
        <begin position="12"/>
        <end position="34"/>
    </location>
</feature>
<accession>A0ABW5L575</accession>
<proteinExistence type="predicted"/>
<feature type="transmembrane region" description="Helical" evidence="1">
    <location>
        <begin position="64"/>
        <end position="83"/>
    </location>
</feature>
<keyword evidence="1" id="KW-0812">Transmembrane</keyword>
<gene>
    <name evidence="2" type="ORF">ACFSQW_17570</name>
</gene>
<keyword evidence="1" id="KW-0472">Membrane</keyword>
<protein>
    <submittedName>
        <fullName evidence="2">Uncharacterized protein</fullName>
    </submittedName>
</protein>
<dbReference type="RefSeq" id="WP_210352724.1">
    <property type="nucleotide sequence ID" value="NZ_JAEQMU010000001.1"/>
</dbReference>
<keyword evidence="3" id="KW-1185">Reference proteome</keyword>
<organism evidence="2 3">
    <name type="scientific">Sphingobacterium tabacisoli</name>
    <dbReference type="NCBI Taxonomy" id="2044855"/>
    <lineage>
        <taxon>Bacteria</taxon>
        <taxon>Pseudomonadati</taxon>
        <taxon>Bacteroidota</taxon>
        <taxon>Sphingobacteriia</taxon>
        <taxon>Sphingobacteriales</taxon>
        <taxon>Sphingobacteriaceae</taxon>
        <taxon>Sphingobacterium</taxon>
    </lineage>
</organism>
<evidence type="ECO:0000313" key="3">
    <source>
        <dbReference type="Proteomes" id="UP001597440"/>
    </source>
</evidence>
<name>A0ABW5L575_9SPHI</name>
<feature type="transmembrane region" description="Helical" evidence="1">
    <location>
        <begin position="40"/>
        <end position="59"/>
    </location>
</feature>
<dbReference type="EMBL" id="JBHULD010000018">
    <property type="protein sequence ID" value="MFD2556207.1"/>
    <property type="molecule type" value="Genomic_DNA"/>
</dbReference>
<comment type="caution">
    <text evidence="2">The sequence shown here is derived from an EMBL/GenBank/DDBJ whole genome shotgun (WGS) entry which is preliminary data.</text>
</comment>
<dbReference type="Proteomes" id="UP001597440">
    <property type="component" value="Unassembled WGS sequence"/>
</dbReference>
<evidence type="ECO:0000313" key="2">
    <source>
        <dbReference type="EMBL" id="MFD2556207.1"/>
    </source>
</evidence>
<evidence type="ECO:0000256" key="1">
    <source>
        <dbReference type="SAM" id="Phobius"/>
    </source>
</evidence>